<dbReference type="Pfam" id="PF06889">
    <property type="entry name" value="DUF1266"/>
    <property type="match status" value="1"/>
</dbReference>
<feature type="domain" description="DUF1266" evidence="1">
    <location>
        <begin position="209"/>
        <end position="424"/>
    </location>
</feature>
<accession>A0A3M8WK00</accession>
<dbReference type="InterPro" id="IPR009677">
    <property type="entry name" value="DUF1266"/>
</dbReference>
<reference evidence="2 3" key="1">
    <citation type="submission" date="2018-11" db="EMBL/GenBank/DDBJ databases">
        <title>The Potential of Streptomyces as Biocontrol Agents against the Tomato grey mould, Botrytis cinerea (Gray mold) Frontiers in Microbiology.</title>
        <authorList>
            <person name="Li D."/>
        </authorList>
    </citation>
    <scope>NUCLEOTIDE SEQUENCE [LARGE SCALE GENOMIC DNA]</scope>
    <source>
        <strain evidence="2 3">NEAU-LD23</strain>
    </source>
</reference>
<comment type="caution">
    <text evidence="2">The sequence shown here is derived from an EMBL/GenBank/DDBJ whole genome shotgun (WGS) entry which is preliminary data.</text>
</comment>
<dbReference type="AlphaFoldDB" id="A0A3M8WK00"/>
<dbReference type="EMBL" id="RIBZ01000164">
    <property type="protein sequence ID" value="RNG28283.1"/>
    <property type="molecule type" value="Genomic_DNA"/>
</dbReference>
<proteinExistence type="predicted"/>
<sequence length="426" mass="48045">MGDGEGIAIGRTEHQAPPAWQAPGAVERTLYEAKLRGDWPAFFDALAEADLFMAESREWVDAHPGRVRSHGYWYSQVRTNCLPLLTEGMLPAPDPETVFTYASLDWLADSWQDSAISWIVVNPGSPCEVFFPATPAHRALWRQHVQRLAQCDCGRSHDNMRLRALEGDMAASGALAHGLGLIGLLSVSNGDLWNTRAYHGTGYTGEKRRLKEWWGITSREEWRSCQEQLLEADQVSGTWEFVLGVRRALSREFGGHVEVDQWRKAAEQVLRRGAEGTEYRLSADGVTKVGPRDSADVTAQIAGVQRLIGRIARYEKRFRADGLLAEGKFIPTVEAWDYGRAVGMARWGLGARYCDQQEAENAILRAGRLGRANYRSWEEFSASYILGRCLHFDEEEFGSWYQDMLEAHRILTTDPTSPWLTIPWKQ</sequence>
<gene>
    <name evidence="2" type="ORF">EEJ42_12355</name>
</gene>
<evidence type="ECO:0000259" key="1">
    <source>
        <dbReference type="Pfam" id="PF06889"/>
    </source>
</evidence>
<dbReference type="RefSeq" id="WP_123099994.1">
    <property type="nucleotide sequence ID" value="NZ_RIBZ01000164.1"/>
</dbReference>
<evidence type="ECO:0000313" key="3">
    <source>
        <dbReference type="Proteomes" id="UP000275401"/>
    </source>
</evidence>
<protein>
    <submittedName>
        <fullName evidence="2">DUF1266 domain-containing protein</fullName>
    </submittedName>
</protein>
<dbReference type="Proteomes" id="UP000275401">
    <property type="component" value="Unassembled WGS sequence"/>
</dbReference>
<keyword evidence="3" id="KW-1185">Reference proteome</keyword>
<organism evidence="2 3">
    <name type="scientific">Streptomyces botrytidirepellens</name>
    <dbReference type="NCBI Taxonomy" id="2486417"/>
    <lineage>
        <taxon>Bacteria</taxon>
        <taxon>Bacillati</taxon>
        <taxon>Actinomycetota</taxon>
        <taxon>Actinomycetes</taxon>
        <taxon>Kitasatosporales</taxon>
        <taxon>Streptomycetaceae</taxon>
        <taxon>Streptomyces</taxon>
    </lineage>
</organism>
<evidence type="ECO:0000313" key="2">
    <source>
        <dbReference type="EMBL" id="RNG28283.1"/>
    </source>
</evidence>
<name>A0A3M8WK00_9ACTN</name>